<dbReference type="Gene3D" id="3.40.50.1580">
    <property type="entry name" value="Nucleoside phosphorylase domain"/>
    <property type="match status" value="1"/>
</dbReference>
<dbReference type="Pfam" id="PF01048">
    <property type="entry name" value="PNP_UDP_1"/>
    <property type="match status" value="1"/>
</dbReference>
<evidence type="ECO:0000256" key="1">
    <source>
        <dbReference type="HAMAP-Rule" id="MF_00991"/>
    </source>
</evidence>
<keyword evidence="1" id="KW-0474">Menaquinone biosynthesis</keyword>
<dbReference type="AlphaFoldDB" id="A0A401G288"/>
<dbReference type="InterPro" id="IPR000845">
    <property type="entry name" value="Nucleoside_phosphorylase_d"/>
</dbReference>
<evidence type="ECO:0000256" key="2">
    <source>
        <dbReference type="NCBIfam" id="TIGR03664"/>
    </source>
</evidence>
<comment type="similarity">
    <text evidence="1">Belongs to the PNP/UDP phosphorylase family. Futalosine hydrolase subfamily.</text>
</comment>
<protein>
    <recommendedName>
        <fullName evidence="1 2">Futalosine hydrolase</fullName>
        <shortName evidence="1">FL hydrolase</shortName>
        <ecNumber evidence="1 2">3.2.2.26</ecNumber>
    </recommendedName>
    <alternativeName>
        <fullName evidence="1">Futalosine nucleosidase</fullName>
    </alternativeName>
    <alternativeName>
        <fullName evidence="1">Menaquinone biosynthetic enzyme MqnB</fullName>
    </alternativeName>
</protein>
<dbReference type="PANTHER" id="PTHR46832">
    <property type="entry name" value="5'-METHYLTHIOADENOSINE/S-ADENOSYLHOMOCYSTEINE NUCLEOSIDASE"/>
    <property type="match status" value="1"/>
</dbReference>
<keyword evidence="5" id="KW-1185">Reference proteome</keyword>
<dbReference type="InterPro" id="IPR019963">
    <property type="entry name" value="FL_hydrolase_MqnB"/>
</dbReference>
<dbReference type="HAMAP" id="MF_00991">
    <property type="entry name" value="MqnB"/>
    <property type="match status" value="1"/>
</dbReference>
<dbReference type="OrthoDB" id="9788270at2"/>
<dbReference type="SUPFAM" id="SSF53167">
    <property type="entry name" value="Purine and uridine phosphorylases"/>
    <property type="match status" value="1"/>
</dbReference>
<dbReference type="PANTHER" id="PTHR46832:SF2">
    <property type="entry name" value="FUTALOSINE HYDROLASE"/>
    <property type="match status" value="1"/>
</dbReference>
<dbReference type="GO" id="GO:0008782">
    <property type="term" value="F:adenosylhomocysteine nucleosidase activity"/>
    <property type="evidence" value="ECO:0007669"/>
    <property type="project" value="TreeGrafter"/>
</dbReference>
<dbReference type="GO" id="GO:0008930">
    <property type="term" value="F:methylthioadenosine nucleosidase activity"/>
    <property type="evidence" value="ECO:0007669"/>
    <property type="project" value="TreeGrafter"/>
</dbReference>
<gene>
    <name evidence="1" type="primary">mqnB</name>
    <name evidence="4" type="ORF">DENIS_4309</name>
</gene>
<proteinExistence type="inferred from homology"/>
<dbReference type="Proteomes" id="UP000288096">
    <property type="component" value="Unassembled WGS sequence"/>
</dbReference>
<dbReference type="GO" id="GO:0019284">
    <property type="term" value="P:L-methionine salvage from S-adenosylmethionine"/>
    <property type="evidence" value="ECO:0007669"/>
    <property type="project" value="TreeGrafter"/>
</dbReference>
<dbReference type="EMBL" id="BEXT01000001">
    <property type="protein sequence ID" value="GBC63315.1"/>
    <property type="molecule type" value="Genomic_DNA"/>
</dbReference>
<dbReference type="RefSeq" id="WP_124330398.1">
    <property type="nucleotide sequence ID" value="NZ_BEXT01000001.1"/>
</dbReference>
<keyword evidence="1 4" id="KW-0378">Hydrolase</keyword>
<evidence type="ECO:0000259" key="3">
    <source>
        <dbReference type="Pfam" id="PF01048"/>
    </source>
</evidence>
<dbReference type="NCBIfam" id="TIGR03664">
    <property type="entry name" value="fut_nucase"/>
    <property type="match status" value="1"/>
</dbReference>
<dbReference type="GO" id="GO:0009116">
    <property type="term" value="P:nucleoside metabolic process"/>
    <property type="evidence" value="ECO:0007669"/>
    <property type="project" value="InterPro"/>
</dbReference>
<sequence length="262" mass="27504">MGGHILVVGAVSGELAGLAEGLESRTRSEIGGRVLLAGHLAGVPIRLIITGPGMANAVQAVTAAVERARPRAIVLTGCAGAFRPSGLEIGDIGVASGEIDAALGLEPETPGDLPEELPFPVMRCGGLEITGRYPVDTEMSGHAVAVLRHRLGRQGMGVRQGPFVTVSAITTTDRRAAALHARFSPCMEAMEGAGVAHVALHYGIPFLEIRAASNFAGKRDRSAWNLPLAFERCALAVRTLIREMPRICGSRNKRCGNRPPIL</sequence>
<reference evidence="5" key="2">
    <citation type="submission" date="2019-01" db="EMBL/GenBank/DDBJ databases">
        <title>Genome sequence of Desulfonema ishimotonii strain Tokyo 01.</title>
        <authorList>
            <person name="Fukui M."/>
        </authorList>
    </citation>
    <scope>NUCLEOTIDE SEQUENCE [LARGE SCALE GENOMIC DNA]</scope>
    <source>
        <strain evidence="5">Tokyo 01</strain>
    </source>
</reference>
<comment type="catalytic activity">
    <reaction evidence="1">
        <text>futalosine + H2O = dehypoxanthine futalosine + hypoxanthine</text>
        <dbReference type="Rhea" id="RHEA:25904"/>
        <dbReference type="ChEBI" id="CHEBI:15377"/>
        <dbReference type="ChEBI" id="CHEBI:17368"/>
        <dbReference type="ChEBI" id="CHEBI:58863"/>
        <dbReference type="ChEBI" id="CHEBI:58864"/>
        <dbReference type="EC" id="3.2.2.26"/>
    </reaction>
</comment>
<reference evidence="5" key="1">
    <citation type="submission" date="2017-11" db="EMBL/GenBank/DDBJ databases">
        <authorList>
            <person name="Watanabe M."/>
            <person name="Kojima H."/>
        </authorList>
    </citation>
    <scope>NUCLEOTIDE SEQUENCE [LARGE SCALE GENOMIC DNA]</scope>
    <source>
        <strain evidence="5">Tokyo 01</strain>
    </source>
</reference>
<dbReference type="UniPathway" id="UPA00079"/>
<dbReference type="GO" id="GO:0009234">
    <property type="term" value="P:menaquinone biosynthetic process"/>
    <property type="evidence" value="ECO:0007669"/>
    <property type="project" value="UniProtKB-UniRule"/>
</dbReference>
<evidence type="ECO:0000313" key="5">
    <source>
        <dbReference type="Proteomes" id="UP000288096"/>
    </source>
</evidence>
<organism evidence="4 5">
    <name type="scientific">Desulfonema ishimotonii</name>
    <dbReference type="NCBI Taxonomy" id="45657"/>
    <lineage>
        <taxon>Bacteria</taxon>
        <taxon>Pseudomonadati</taxon>
        <taxon>Thermodesulfobacteriota</taxon>
        <taxon>Desulfobacteria</taxon>
        <taxon>Desulfobacterales</taxon>
        <taxon>Desulfococcaceae</taxon>
        <taxon>Desulfonema</taxon>
    </lineage>
</organism>
<comment type="caution">
    <text evidence="4">The sequence shown here is derived from an EMBL/GenBank/DDBJ whole genome shotgun (WGS) entry which is preliminary data.</text>
</comment>
<evidence type="ECO:0000313" key="4">
    <source>
        <dbReference type="EMBL" id="GBC63315.1"/>
    </source>
</evidence>
<dbReference type="CDD" id="cd17766">
    <property type="entry name" value="futalosine_nucleosidase_MqnB"/>
    <property type="match status" value="1"/>
</dbReference>
<dbReference type="GO" id="GO:0005829">
    <property type="term" value="C:cytosol"/>
    <property type="evidence" value="ECO:0007669"/>
    <property type="project" value="TreeGrafter"/>
</dbReference>
<dbReference type="InterPro" id="IPR035994">
    <property type="entry name" value="Nucleoside_phosphorylase_sf"/>
</dbReference>
<feature type="domain" description="Nucleoside phosphorylase" evidence="3">
    <location>
        <begin position="5"/>
        <end position="241"/>
    </location>
</feature>
<accession>A0A401G288</accession>
<comment type="function">
    <text evidence="1">Catalyzes the hydrolysis of futalosine (FL) to dehypoxanthine futalosine (DHFL) and hypoxanthine, a step in the biosynthesis of menaquinone (MK, vitamin K2).</text>
</comment>
<name>A0A401G288_9BACT</name>
<comment type="pathway">
    <text evidence="1">Quinol/quinone metabolism; menaquinone biosynthesis.</text>
</comment>
<dbReference type="EC" id="3.2.2.26" evidence="1 2"/>